<dbReference type="AlphaFoldDB" id="A0A1C3HNY6"/>
<evidence type="ECO:0000313" key="2">
    <source>
        <dbReference type="Proteomes" id="UP000190837"/>
    </source>
</evidence>
<gene>
    <name evidence="1" type="ORF">CHUV0807_0639</name>
</gene>
<protein>
    <submittedName>
        <fullName evidence="1">Uncharacterized protein</fullName>
    </submittedName>
</protein>
<name>A0A1C3HNY6_9GAMM</name>
<proteinExistence type="predicted"/>
<reference evidence="2" key="1">
    <citation type="submission" date="2016-04" db="EMBL/GenBank/DDBJ databases">
        <authorList>
            <person name="Tagini F."/>
        </authorList>
    </citation>
    <scope>NUCLEOTIDE SEQUENCE [LARGE SCALE GENOMIC DNA]</scope>
    <source>
        <strain evidence="2">CHUV0807</strain>
    </source>
</reference>
<dbReference type="Proteomes" id="UP000190837">
    <property type="component" value="Unassembled WGS sequence"/>
</dbReference>
<evidence type="ECO:0000313" key="1">
    <source>
        <dbReference type="EMBL" id="SAY71668.1"/>
    </source>
</evidence>
<accession>A0A1C3HNY6</accession>
<dbReference type="EMBL" id="FKLO01000026">
    <property type="protein sequence ID" value="SAY71668.1"/>
    <property type="molecule type" value="Genomic_DNA"/>
</dbReference>
<organism evidence="1 2">
    <name type="scientific">Cardiobacterium hominis</name>
    <dbReference type="NCBI Taxonomy" id="2718"/>
    <lineage>
        <taxon>Bacteria</taxon>
        <taxon>Pseudomonadati</taxon>
        <taxon>Pseudomonadota</taxon>
        <taxon>Gammaproteobacteria</taxon>
        <taxon>Cardiobacteriales</taxon>
        <taxon>Cardiobacteriaceae</taxon>
        <taxon>Cardiobacterium</taxon>
    </lineage>
</organism>
<sequence length="130" mass="14764">MSFRKTPLDAENKQRLQQSLNSGAMPFPLAAIPDEWWADADRDAALWATPAEGTAPLDFLWHYYLSINGEYYRFLLQPEPLPSARITLYKLKEIVPSDRYGTPRETIIATLKAALISKTASGEHEAFFNF</sequence>
<dbReference type="RefSeq" id="WP_079539653.1">
    <property type="nucleotide sequence ID" value="NZ_FKLO01000026.1"/>
</dbReference>